<reference evidence="3" key="1">
    <citation type="journal article" date="2019" name="Int. J. Syst. Evol. Microbiol.">
        <title>The Global Catalogue of Microorganisms (GCM) 10K type strain sequencing project: providing services to taxonomists for standard genome sequencing and annotation.</title>
        <authorList>
            <consortium name="The Broad Institute Genomics Platform"/>
            <consortium name="The Broad Institute Genome Sequencing Center for Infectious Disease"/>
            <person name="Wu L."/>
            <person name="Ma J."/>
        </authorList>
    </citation>
    <scope>NUCLEOTIDE SEQUENCE [LARGE SCALE GENOMIC DNA]</scope>
    <source>
        <strain evidence="3">JCM 17440</strain>
    </source>
</reference>
<sequence>MERVPGLRAEPADAYTTYLESKQREHGISDDDLKNWRPETPKRDVRKKTAS</sequence>
<dbReference type="Proteomes" id="UP001501710">
    <property type="component" value="Unassembled WGS sequence"/>
</dbReference>
<feature type="compositionally biased region" description="Basic and acidic residues" evidence="1">
    <location>
        <begin position="21"/>
        <end position="43"/>
    </location>
</feature>
<evidence type="ECO:0000313" key="3">
    <source>
        <dbReference type="Proteomes" id="UP001501710"/>
    </source>
</evidence>
<proteinExistence type="predicted"/>
<gene>
    <name evidence="2" type="ORF">GCM10022254_07970</name>
</gene>
<dbReference type="RefSeq" id="WP_344889790.1">
    <property type="nucleotide sequence ID" value="NZ_BAABAS010000004.1"/>
</dbReference>
<protein>
    <submittedName>
        <fullName evidence="2">Uncharacterized protein</fullName>
    </submittedName>
</protein>
<name>A0ABP8BTA5_9ACTN</name>
<feature type="region of interest" description="Disordered" evidence="1">
    <location>
        <begin position="1"/>
        <end position="51"/>
    </location>
</feature>
<comment type="caution">
    <text evidence="2">The sequence shown here is derived from an EMBL/GenBank/DDBJ whole genome shotgun (WGS) entry which is preliminary data.</text>
</comment>
<organism evidence="2 3">
    <name type="scientific">Actinomadura meridiana</name>
    <dbReference type="NCBI Taxonomy" id="559626"/>
    <lineage>
        <taxon>Bacteria</taxon>
        <taxon>Bacillati</taxon>
        <taxon>Actinomycetota</taxon>
        <taxon>Actinomycetes</taxon>
        <taxon>Streptosporangiales</taxon>
        <taxon>Thermomonosporaceae</taxon>
        <taxon>Actinomadura</taxon>
    </lineage>
</organism>
<evidence type="ECO:0000256" key="1">
    <source>
        <dbReference type="SAM" id="MobiDB-lite"/>
    </source>
</evidence>
<dbReference type="EMBL" id="BAABAS010000004">
    <property type="protein sequence ID" value="GAA4225643.1"/>
    <property type="molecule type" value="Genomic_DNA"/>
</dbReference>
<evidence type="ECO:0000313" key="2">
    <source>
        <dbReference type="EMBL" id="GAA4225643.1"/>
    </source>
</evidence>
<accession>A0ABP8BTA5</accession>
<keyword evidence="3" id="KW-1185">Reference proteome</keyword>